<dbReference type="NCBIfam" id="TIGR01640">
    <property type="entry name" value="F_box_assoc_1"/>
    <property type="match status" value="1"/>
</dbReference>
<feature type="domain" description="F-box associated beta-propeller type 3" evidence="1">
    <location>
        <begin position="4"/>
        <end position="265"/>
    </location>
</feature>
<accession>A0A2N9GX84</accession>
<dbReference type="Pfam" id="PF08268">
    <property type="entry name" value="FBA_3"/>
    <property type="match status" value="1"/>
</dbReference>
<dbReference type="PANTHER" id="PTHR31672">
    <property type="entry name" value="BNACNNG10540D PROTEIN"/>
    <property type="match status" value="1"/>
</dbReference>
<dbReference type="InterPro" id="IPR050796">
    <property type="entry name" value="SCF_F-box_component"/>
</dbReference>
<organism evidence="2">
    <name type="scientific">Fagus sylvatica</name>
    <name type="common">Beechnut</name>
    <dbReference type="NCBI Taxonomy" id="28930"/>
    <lineage>
        <taxon>Eukaryota</taxon>
        <taxon>Viridiplantae</taxon>
        <taxon>Streptophyta</taxon>
        <taxon>Embryophyta</taxon>
        <taxon>Tracheophyta</taxon>
        <taxon>Spermatophyta</taxon>
        <taxon>Magnoliopsida</taxon>
        <taxon>eudicotyledons</taxon>
        <taxon>Gunneridae</taxon>
        <taxon>Pentapetalae</taxon>
        <taxon>rosids</taxon>
        <taxon>fabids</taxon>
        <taxon>Fagales</taxon>
        <taxon>Fagaceae</taxon>
        <taxon>Fagus</taxon>
    </lineage>
</organism>
<sequence length="285" mass="32555">MLIGSVNGLFSLHEKERFILWNPSIKKSITLPKPRIAVKTHGRVTCRIAFGFDPRSNDYKVVRIAFPFEEKKPPLVEVYSLNEGSWRITSAVASLTKRIFFCDWLRPAASLNGAVHFAATDMDDANDPFVLSFDLGDEVFRMISVPNGIFQDDVQTSVHGGLLSLLCNNNNRFRTNKSCSIWVMKEYGVFDSWTKLFTVDLNGEIRKVLGLRKNGHMLVEANVANQRHDWEVSSYDPESQQVENFGIRGRAYDFHVDNYMESLVMLDKPNDAVSRRGVSRKRKCR</sequence>
<dbReference type="EMBL" id="OIVN01002855">
    <property type="protein sequence ID" value="SPD06947.1"/>
    <property type="molecule type" value="Genomic_DNA"/>
</dbReference>
<gene>
    <name evidence="2" type="ORF">FSB_LOCUS34829</name>
</gene>
<reference evidence="2" key="1">
    <citation type="submission" date="2018-02" db="EMBL/GenBank/DDBJ databases">
        <authorList>
            <person name="Cohen D.B."/>
            <person name="Kent A.D."/>
        </authorList>
    </citation>
    <scope>NUCLEOTIDE SEQUENCE</scope>
</reference>
<name>A0A2N9GX84_FAGSY</name>
<protein>
    <recommendedName>
        <fullName evidence="1">F-box associated beta-propeller type 3 domain-containing protein</fullName>
    </recommendedName>
</protein>
<dbReference type="InterPro" id="IPR013187">
    <property type="entry name" value="F-box-assoc_dom_typ3"/>
</dbReference>
<dbReference type="InterPro" id="IPR017451">
    <property type="entry name" value="F-box-assoc_interact_dom"/>
</dbReference>
<dbReference type="AlphaFoldDB" id="A0A2N9GX84"/>
<evidence type="ECO:0000259" key="1">
    <source>
        <dbReference type="Pfam" id="PF08268"/>
    </source>
</evidence>
<evidence type="ECO:0000313" key="2">
    <source>
        <dbReference type="EMBL" id="SPD06947.1"/>
    </source>
</evidence>
<dbReference type="PANTHER" id="PTHR31672:SF13">
    <property type="entry name" value="F-BOX PROTEIN CPR30-LIKE"/>
    <property type="match status" value="1"/>
</dbReference>
<proteinExistence type="predicted"/>